<dbReference type="Proteomes" id="UP000030640">
    <property type="component" value="Unassembled WGS sequence"/>
</dbReference>
<dbReference type="EMBL" id="KI965469">
    <property type="protein sequence ID" value="EUD66887.1"/>
    <property type="molecule type" value="Genomic_DNA"/>
</dbReference>
<dbReference type="InterPro" id="IPR036469">
    <property type="entry name" value="Pfg27_sf"/>
</dbReference>
<dbReference type="OrthoDB" id="387098at2759"/>
<feature type="region of interest" description="Disordered" evidence="1">
    <location>
        <begin position="99"/>
        <end position="140"/>
    </location>
</feature>
<sequence>MIKKYIAVISANLLLKIAFNSSLFGAHALTTRTYGEPSNAGEKIILVNNIEPPEHDSIQPGDYIEIQEDSDGVNVANEKYENEQDVELQSLDKSIRIEEQRGIQKEEEKEIELEKEKENDHDHSDKDEENHSDGEDNDDKFSGEYIVQEVNENGIVIQENINSIDELEDLLDFYRSLYSILFVEFETTKTYLNKIINCATDEQKNELLEDHIGILQEMYENYKKSDNSGLPSELRDSMALRISDRLRDFCFTESITDSYMETLKSIFALELEVFKGLFCYVKDKSTYNEKKTVINDLELIRFYHEELLTENGLYLTDEQLDNAAMRVSNFVNDMYFLCFSNYEDMTIFRQIRDEAIRYFDL</sequence>
<proteinExistence type="predicted"/>
<dbReference type="Gene3D" id="1.10.3030.10">
    <property type="entry name" value="Gametocyte protein Pfg27"/>
    <property type="match status" value="1"/>
</dbReference>
<evidence type="ECO:0000313" key="2">
    <source>
        <dbReference type="EMBL" id="EUD66887.1"/>
    </source>
</evidence>
<dbReference type="SUPFAM" id="SSF89162">
    <property type="entry name" value="Gametocyte protein Pfg27"/>
    <property type="match status" value="1"/>
</dbReference>
<dbReference type="Pfam" id="PF09216">
    <property type="entry name" value="Pfg27"/>
    <property type="match status" value="1"/>
</dbReference>
<reference evidence="2 3" key="1">
    <citation type="submission" date="2013-02" db="EMBL/GenBank/DDBJ databases">
        <title>The Genome Sequence of Plasmodium inui San Antonio 1.</title>
        <authorList>
            <consortium name="The Broad Institute Genome Sequencing Platform"/>
            <consortium name="The Broad Institute Genome Sequencing Center for Infectious Disease"/>
            <person name="Neafsey D."/>
            <person name="Cheeseman I."/>
            <person name="Volkman S."/>
            <person name="Adams J."/>
            <person name="Walker B."/>
            <person name="Young S.K."/>
            <person name="Zeng Q."/>
            <person name="Gargeya S."/>
            <person name="Fitzgerald M."/>
            <person name="Haas B."/>
            <person name="Abouelleil A."/>
            <person name="Alvarado L."/>
            <person name="Arachchi H.M."/>
            <person name="Berlin A.M."/>
            <person name="Chapman S.B."/>
            <person name="Dewar J."/>
            <person name="Goldberg J."/>
            <person name="Griggs A."/>
            <person name="Gujja S."/>
            <person name="Hansen M."/>
            <person name="Howarth C."/>
            <person name="Imamovic A."/>
            <person name="Larimer J."/>
            <person name="McCowan C."/>
            <person name="Murphy C."/>
            <person name="Neiman D."/>
            <person name="Pearson M."/>
            <person name="Priest M."/>
            <person name="Roberts A."/>
            <person name="Saif S."/>
            <person name="Shea T."/>
            <person name="Sisk P."/>
            <person name="Sykes S."/>
            <person name="Wortman J."/>
            <person name="Nusbaum C."/>
            <person name="Birren B."/>
        </authorList>
    </citation>
    <scope>NUCLEOTIDE SEQUENCE [LARGE SCALE GENOMIC DNA]</scope>
    <source>
        <strain evidence="2 3">San Antonio 1</strain>
    </source>
</reference>
<evidence type="ECO:0000256" key="1">
    <source>
        <dbReference type="SAM" id="MobiDB-lite"/>
    </source>
</evidence>
<protein>
    <submittedName>
        <fullName evidence="2">Uncharacterized protein</fullName>
    </submittedName>
</protein>
<dbReference type="GeneID" id="20038147"/>
<organism evidence="2 3">
    <name type="scientific">Plasmodium inui San Antonio 1</name>
    <dbReference type="NCBI Taxonomy" id="1237626"/>
    <lineage>
        <taxon>Eukaryota</taxon>
        <taxon>Sar</taxon>
        <taxon>Alveolata</taxon>
        <taxon>Apicomplexa</taxon>
        <taxon>Aconoidasida</taxon>
        <taxon>Haemosporida</taxon>
        <taxon>Plasmodiidae</taxon>
        <taxon>Plasmodium</taxon>
        <taxon>Plasmodium (Plasmodium)</taxon>
    </lineage>
</organism>
<name>W7A102_9APIC</name>
<dbReference type="VEuPathDB" id="PlasmoDB:C922_02873"/>
<gene>
    <name evidence="2" type="ORF">C922_02873</name>
</gene>
<dbReference type="RefSeq" id="XP_008816693.1">
    <property type="nucleotide sequence ID" value="XM_008818471.1"/>
</dbReference>
<dbReference type="AlphaFoldDB" id="W7A102"/>
<accession>W7A102</accession>
<keyword evidence="3" id="KW-1185">Reference proteome</keyword>
<dbReference type="InterPro" id="IPR015299">
    <property type="entry name" value="Gamete_antigen_PLAspp"/>
</dbReference>
<evidence type="ECO:0000313" key="3">
    <source>
        <dbReference type="Proteomes" id="UP000030640"/>
    </source>
</evidence>